<protein>
    <submittedName>
        <fullName evidence="4">Calcineurin-like phosphoesterase C-terminal domain-containing protein</fullName>
    </submittedName>
</protein>
<comment type="caution">
    <text evidence="4">The sequence shown here is derived from an EMBL/GenBank/DDBJ whole genome shotgun (WGS) entry which is preliminary data.</text>
</comment>
<feature type="domain" description="Calcineurin-like phosphoesterase" evidence="1">
    <location>
        <begin position="172"/>
        <end position="378"/>
    </location>
</feature>
<dbReference type="InterPro" id="IPR051918">
    <property type="entry name" value="STPP_CPPED1"/>
</dbReference>
<dbReference type="Gene3D" id="2.60.40.10">
    <property type="entry name" value="Immunoglobulins"/>
    <property type="match status" value="1"/>
</dbReference>
<dbReference type="Pfam" id="PF16371">
    <property type="entry name" value="MetallophosN"/>
    <property type="match status" value="1"/>
</dbReference>
<evidence type="ECO:0000259" key="3">
    <source>
        <dbReference type="Pfam" id="PF16371"/>
    </source>
</evidence>
<dbReference type="PANTHER" id="PTHR43143:SF1">
    <property type="entry name" value="SERINE_THREONINE-PROTEIN PHOSPHATASE CPPED1"/>
    <property type="match status" value="1"/>
</dbReference>
<dbReference type="InterPro" id="IPR032288">
    <property type="entry name" value="Metallophos_C"/>
</dbReference>
<evidence type="ECO:0000259" key="1">
    <source>
        <dbReference type="Pfam" id="PF00149"/>
    </source>
</evidence>
<dbReference type="Proteomes" id="UP001595607">
    <property type="component" value="Unassembled WGS sequence"/>
</dbReference>
<organism evidence="4 5">
    <name type="scientific">Parvularcula lutaonensis</name>
    <dbReference type="NCBI Taxonomy" id="491923"/>
    <lineage>
        <taxon>Bacteria</taxon>
        <taxon>Pseudomonadati</taxon>
        <taxon>Pseudomonadota</taxon>
        <taxon>Alphaproteobacteria</taxon>
        <taxon>Parvularculales</taxon>
        <taxon>Parvularculaceae</taxon>
        <taxon>Parvularcula</taxon>
    </lineage>
</organism>
<dbReference type="Gene3D" id="3.60.21.10">
    <property type="match status" value="1"/>
</dbReference>
<keyword evidence="5" id="KW-1185">Reference proteome</keyword>
<feature type="domain" description="Calcineurin-like phosphoesterase C-terminal" evidence="2">
    <location>
        <begin position="406"/>
        <end position="571"/>
    </location>
</feature>
<evidence type="ECO:0000259" key="2">
    <source>
        <dbReference type="Pfam" id="PF16370"/>
    </source>
</evidence>
<dbReference type="Pfam" id="PF16370">
    <property type="entry name" value="MetallophosC"/>
    <property type="match status" value="1"/>
</dbReference>
<evidence type="ECO:0000313" key="4">
    <source>
        <dbReference type="EMBL" id="MFC3302165.1"/>
    </source>
</evidence>
<gene>
    <name evidence="4" type="ORF">ACFONP_05400</name>
</gene>
<name>A0ABV7MA05_9PROT</name>
<feature type="domain" description="Calcineurin-like phosphoesterase N-terminal" evidence="3">
    <location>
        <begin position="75"/>
        <end position="139"/>
    </location>
</feature>
<accession>A0ABV7MA05</accession>
<dbReference type="InterPro" id="IPR013783">
    <property type="entry name" value="Ig-like_fold"/>
</dbReference>
<dbReference type="PROSITE" id="PS51257">
    <property type="entry name" value="PROKAR_LIPOPROTEIN"/>
    <property type="match status" value="1"/>
</dbReference>
<evidence type="ECO:0000313" key="5">
    <source>
        <dbReference type="Proteomes" id="UP001595607"/>
    </source>
</evidence>
<dbReference type="InterPro" id="IPR004843">
    <property type="entry name" value="Calcineurin-like_PHP"/>
</dbReference>
<dbReference type="EMBL" id="JBHRVA010000002">
    <property type="protein sequence ID" value="MFC3302165.1"/>
    <property type="molecule type" value="Genomic_DNA"/>
</dbReference>
<dbReference type="InterPro" id="IPR029052">
    <property type="entry name" value="Metallo-depent_PP-like"/>
</dbReference>
<reference evidence="5" key="1">
    <citation type="journal article" date="2019" name="Int. J. Syst. Evol. Microbiol.">
        <title>The Global Catalogue of Microorganisms (GCM) 10K type strain sequencing project: providing services to taxonomists for standard genome sequencing and annotation.</title>
        <authorList>
            <consortium name="The Broad Institute Genomics Platform"/>
            <consortium name="The Broad Institute Genome Sequencing Center for Infectious Disease"/>
            <person name="Wu L."/>
            <person name="Ma J."/>
        </authorList>
    </citation>
    <scope>NUCLEOTIDE SEQUENCE [LARGE SCALE GENOMIC DNA]</scope>
    <source>
        <strain evidence="5">KCTC 22245</strain>
    </source>
</reference>
<dbReference type="RefSeq" id="WP_189574530.1">
    <property type="nucleotide sequence ID" value="NZ_BMXU01000001.1"/>
</dbReference>
<dbReference type="PANTHER" id="PTHR43143">
    <property type="entry name" value="METALLOPHOSPHOESTERASE, CALCINEURIN SUPERFAMILY"/>
    <property type="match status" value="1"/>
</dbReference>
<dbReference type="SUPFAM" id="SSF56300">
    <property type="entry name" value="Metallo-dependent phosphatases"/>
    <property type="match status" value="1"/>
</dbReference>
<dbReference type="Pfam" id="PF00149">
    <property type="entry name" value="Metallophos"/>
    <property type="match status" value="1"/>
</dbReference>
<sequence length="673" mass="73813">MLRRAAFLAASTILVACETVPADGPAPGVAPHGGPLFSDYRGAPEIIRGSGSGGDQATGTVFEDLNRNGTQDPGEPGIPYVKVSNGLDVVLTGQDGSYALPKRDDMAVFVIQPRGYQVPHNEHWVPQFAYQHKPNGSVKAMRFGGMAPTGPLPAAINFPLVKASASERFTCAVLGDTQTYSNTEIGYLRDSTIDDILDRPRAEHPDCTIIVGDVVGDDLGLFDRVSEIVGTLQAPQWWAPGNHDMDLDADSDDAATDTWRANYGPNYYAFEIGNTLFIVLDNIVYPCTEEDAARAGREFCTQDQRKRYNGRITDEQMTFVRNLLEASRGDELVVFAHHIPLVSFMRQDAPEHQTDNAGELHALVDGRKALDLAGHTHTAENLSPGDSFASWREVTGVGALPFRHLVVGSAAGAWYGGDFDHHGVPMALQPMGAPRGWVKLDISGTDYVESYFGSNVGRERTMWTSVNTPIFRSWYNQIMNWRAQDPRRRDPVPPLSINDLPDVQTLTPRDLSRGSYLTANVWFGSSESSVELTLDGRTIPMVRTQDSSGEAPKVGAEWADPFATQRQLSVARFAMESRSGLERNQGVEAANGIRTGPAAPQPQYAVADRNVHLWRARLPEDLPLGVHRAVVTTTDRHGRTSEDTIVIEIREQLPPARFRSDVFDAFENGPPVR</sequence>
<dbReference type="SUPFAM" id="SSF117074">
    <property type="entry name" value="Hypothetical protein PA1324"/>
    <property type="match status" value="1"/>
</dbReference>
<proteinExistence type="predicted"/>
<dbReference type="InterPro" id="IPR032285">
    <property type="entry name" value="Metallophos_N"/>
</dbReference>